<dbReference type="OrthoDB" id="10267127at2759"/>
<gene>
    <name evidence="1" type="ORF">BOKJ2_LOCUS7900</name>
</gene>
<dbReference type="AlphaFoldDB" id="A0A811KTB2"/>
<comment type="caution">
    <text evidence="1">The sequence shown here is derived from an EMBL/GenBank/DDBJ whole genome shotgun (WGS) entry which is preliminary data.</text>
</comment>
<protein>
    <submittedName>
        <fullName evidence="1">Uncharacterized protein</fullName>
    </submittedName>
</protein>
<dbReference type="EMBL" id="CAJFDH010000004">
    <property type="protein sequence ID" value="CAD5218690.1"/>
    <property type="molecule type" value="Genomic_DNA"/>
</dbReference>
<dbReference type="Proteomes" id="UP000783686">
    <property type="component" value="Unassembled WGS sequence"/>
</dbReference>
<dbReference type="Proteomes" id="UP000614601">
    <property type="component" value="Unassembled WGS sequence"/>
</dbReference>
<proteinExistence type="predicted"/>
<accession>A0A811KTB2</accession>
<dbReference type="InterPro" id="IPR028039">
    <property type="entry name" value="CCDC32"/>
</dbReference>
<dbReference type="Pfam" id="PF14989">
    <property type="entry name" value="CCDC32"/>
    <property type="match status" value="1"/>
</dbReference>
<dbReference type="EMBL" id="CAJFCW020000004">
    <property type="protein sequence ID" value="CAG9111342.1"/>
    <property type="molecule type" value="Genomic_DNA"/>
</dbReference>
<reference evidence="1" key="1">
    <citation type="submission" date="2020-09" db="EMBL/GenBank/DDBJ databases">
        <authorList>
            <person name="Kikuchi T."/>
        </authorList>
    </citation>
    <scope>NUCLEOTIDE SEQUENCE</scope>
    <source>
        <strain evidence="1">SH1</strain>
    </source>
</reference>
<organism evidence="1 2">
    <name type="scientific">Bursaphelenchus okinawaensis</name>
    <dbReference type="NCBI Taxonomy" id="465554"/>
    <lineage>
        <taxon>Eukaryota</taxon>
        <taxon>Metazoa</taxon>
        <taxon>Ecdysozoa</taxon>
        <taxon>Nematoda</taxon>
        <taxon>Chromadorea</taxon>
        <taxon>Rhabditida</taxon>
        <taxon>Tylenchina</taxon>
        <taxon>Tylenchomorpha</taxon>
        <taxon>Aphelenchoidea</taxon>
        <taxon>Aphelenchoididae</taxon>
        <taxon>Bursaphelenchus</taxon>
    </lineage>
</organism>
<name>A0A811KTB2_9BILA</name>
<sequence>MRTDEDIDKLYLKSLEDRLKSLKDPTASKAKPKTFLSDLAQARDQNLFGLLTSDTKPEEQEGKAVEKSWIQRKVAPQTCEVNTLEKKKLVKYEQLQFGSVDFSAIGVVIEREVEAEKKQVDSEALANPVEENGVKNLSIN</sequence>
<evidence type="ECO:0000313" key="1">
    <source>
        <dbReference type="EMBL" id="CAD5218690.1"/>
    </source>
</evidence>
<keyword evidence="2" id="KW-1185">Reference proteome</keyword>
<evidence type="ECO:0000313" key="2">
    <source>
        <dbReference type="Proteomes" id="UP000614601"/>
    </source>
</evidence>